<gene>
    <name evidence="1" type="ORF">LAESUDRAFT_627342</name>
</gene>
<dbReference type="AlphaFoldDB" id="A0A165EFC7"/>
<dbReference type="RefSeq" id="XP_040764676.1">
    <property type="nucleotide sequence ID" value="XM_040903351.1"/>
</dbReference>
<keyword evidence="2" id="KW-1185">Reference proteome</keyword>
<reference evidence="1 2" key="1">
    <citation type="journal article" date="2016" name="Mol. Biol. Evol.">
        <title>Comparative Genomics of Early-Diverging Mushroom-Forming Fungi Provides Insights into the Origins of Lignocellulose Decay Capabilities.</title>
        <authorList>
            <person name="Nagy L.G."/>
            <person name="Riley R."/>
            <person name="Tritt A."/>
            <person name="Adam C."/>
            <person name="Daum C."/>
            <person name="Floudas D."/>
            <person name="Sun H."/>
            <person name="Yadav J.S."/>
            <person name="Pangilinan J."/>
            <person name="Larsson K.H."/>
            <person name="Matsuura K."/>
            <person name="Barry K."/>
            <person name="Labutti K."/>
            <person name="Kuo R."/>
            <person name="Ohm R.A."/>
            <person name="Bhattacharya S.S."/>
            <person name="Shirouzu T."/>
            <person name="Yoshinaga Y."/>
            <person name="Martin F.M."/>
            <person name="Grigoriev I.V."/>
            <person name="Hibbett D.S."/>
        </authorList>
    </citation>
    <scope>NUCLEOTIDE SEQUENCE [LARGE SCALE GENOMIC DNA]</scope>
    <source>
        <strain evidence="1 2">93-53</strain>
    </source>
</reference>
<dbReference type="InterPro" id="IPR021109">
    <property type="entry name" value="Peptidase_aspartic_dom_sf"/>
</dbReference>
<dbReference type="CDD" id="cd00303">
    <property type="entry name" value="retropepsin_like"/>
    <property type="match status" value="1"/>
</dbReference>
<dbReference type="Gene3D" id="2.40.70.10">
    <property type="entry name" value="Acid Proteases"/>
    <property type="match status" value="1"/>
</dbReference>
<sequence length="102" mass="11696">IELPIKFVSREIQTTALLDSGAFSCYIDQRFAEKHGFKMIPLNHEIRILNADASPNKGGAITHRSLLVTNLGRMSMILGMKFLQEHNPRVDWEHREVTFSRC</sequence>
<dbReference type="EMBL" id="KV427622">
    <property type="protein sequence ID" value="KZT06936.1"/>
    <property type="molecule type" value="Genomic_DNA"/>
</dbReference>
<feature type="non-terminal residue" evidence="1">
    <location>
        <position position="1"/>
    </location>
</feature>
<feature type="non-terminal residue" evidence="1">
    <location>
        <position position="102"/>
    </location>
</feature>
<dbReference type="Pfam" id="PF08284">
    <property type="entry name" value="RVP_2"/>
    <property type="match status" value="1"/>
</dbReference>
<accession>A0A165EFC7</accession>
<dbReference type="InParanoid" id="A0A165EFC7"/>
<evidence type="ECO:0000313" key="2">
    <source>
        <dbReference type="Proteomes" id="UP000076871"/>
    </source>
</evidence>
<name>A0A165EFC7_9APHY</name>
<dbReference type="GO" id="GO:0008233">
    <property type="term" value="F:peptidase activity"/>
    <property type="evidence" value="ECO:0007669"/>
    <property type="project" value="UniProtKB-KW"/>
</dbReference>
<organism evidence="1 2">
    <name type="scientific">Laetiporus sulphureus 93-53</name>
    <dbReference type="NCBI Taxonomy" id="1314785"/>
    <lineage>
        <taxon>Eukaryota</taxon>
        <taxon>Fungi</taxon>
        <taxon>Dikarya</taxon>
        <taxon>Basidiomycota</taxon>
        <taxon>Agaricomycotina</taxon>
        <taxon>Agaricomycetes</taxon>
        <taxon>Polyporales</taxon>
        <taxon>Laetiporus</taxon>
    </lineage>
</organism>
<dbReference type="Proteomes" id="UP000076871">
    <property type="component" value="Unassembled WGS sequence"/>
</dbReference>
<dbReference type="GO" id="GO:0006508">
    <property type="term" value="P:proteolysis"/>
    <property type="evidence" value="ECO:0007669"/>
    <property type="project" value="UniProtKB-KW"/>
</dbReference>
<protein>
    <submittedName>
        <fullName evidence="1">Protease</fullName>
    </submittedName>
</protein>
<evidence type="ECO:0000313" key="1">
    <source>
        <dbReference type="EMBL" id="KZT06936.1"/>
    </source>
</evidence>
<keyword evidence="1" id="KW-0378">Hydrolase</keyword>
<dbReference type="SUPFAM" id="SSF50630">
    <property type="entry name" value="Acid proteases"/>
    <property type="match status" value="1"/>
</dbReference>
<keyword evidence="1" id="KW-0645">Protease</keyword>
<dbReference type="OrthoDB" id="2729552at2759"/>
<dbReference type="GeneID" id="63820382"/>
<proteinExistence type="predicted"/>